<comment type="caution">
    <text evidence="8">The sequence shown here is derived from an EMBL/GenBank/DDBJ whole genome shotgun (WGS) entry which is preliminary data.</text>
</comment>
<keyword evidence="2" id="KW-1003">Cell membrane</keyword>
<dbReference type="EMBL" id="QZEZ01000001">
    <property type="protein sequence ID" value="RJK98454.1"/>
    <property type="molecule type" value="Genomic_DNA"/>
</dbReference>
<evidence type="ECO:0000256" key="4">
    <source>
        <dbReference type="ARBA" id="ARBA00022989"/>
    </source>
</evidence>
<keyword evidence="5 6" id="KW-0472">Membrane</keyword>
<evidence type="ECO:0000256" key="2">
    <source>
        <dbReference type="ARBA" id="ARBA00022475"/>
    </source>
</evidence>
<dbReference type="RefSeq" id="WP_119949379.1">
    <property type="nucleotide sequence ID" value="NZ_QZEZ01000001.1"/>
</dbReference>
<feature type="transmembrane region" description="Helical" evidence="6">
    <location>
        <begin position="12"/>
        <end position="30"/>
    </location>
</feature>
<feature type="transmembrane region" description="Helical" evidence="6">
    <location>
        <begin position="42"/>
        <end position="61"/>
    </location>
</feature>
<dbReference type="PANTHER" id="PTHR40077">
    <property type="entry name" value="MEMBRANE PROTEIN-RELATED"/>
    <property type="match status" value="1"/>
</dbReference>
<dbReference type="PANTHER" id="PTHR40077:SF2">
    <property type="entry name" value="MEMBRANE PROTEIN"/>
    <property type="match status" value="1"/>
</dbReference>
<protein>
    <submittedName>
        <fullName evidence="8">DUF3817 domain-containing protein</fullName>
    </submittedName>
</protein>
<evidence type="ECO:0000259" key="7">
    <source>
        <dbReference type="Pfam" id="PF12823"/>
    </source>
</evidence>
<dbReference type="InterPro" id="IPR023845">
    <property type="entry name" value="DUF3817_TM"/>
</dbReference>
<organism evidence="8 9">
    <name type="scientific">Vallicoccus soli</name>
    <dbReference type="NCBI Taxonomy" id="2339232"/>
    <lineage>
        <taxon>Bacteria</taxon>
        <taxon>Bacillati</taxon>
        <taxon>Actinomycetota</taxon>
        <taxon>Actinomycetes</taxon>
        <taxon>Motilibacterales</taxon>
        <taxon>Vallicoccaceae</taxon>
        <taxon>Vallicoccus</taxon>
    </lineage>
</organism>
<comment type="subcellular location">
    <subcellularLocation>
        <location evidence="1">Cell membrane</location>
        <topology evidence="1">Multi-pass membrane protein</topology>
    </subcellularLocation>
</comment>
<evidence type="ECO:0000256" key="5">
    <source>
        <dbReference type="ARBA" id="ARBA00023136"/>
    </source>
</evidence>
<name>A0A3A3Z4X4_9ACTN</name>
<evidence type="ECO:0000256" key="3">
    <source>
        <dbReference type="ARBA" id="ARBA00022692"/>
    </source>
</evidence>
<dbReference type="Proteomes" id="UP000265614">
    <property type="component" value="Unassembled WGS sequence"/>
</dbReference>
<feature type="transmembrane region" description="Helical" evidence="6">
    <location>
        <begin position="68"/>
        <end position="87"/>
    </location>
</feature>
<keyword evidence="9" id="KW-1185">Reference proteome</keyword>
<dbReference type="GO" id="GO:0005886">
    <property type="term" value="C:plasma membrane"/>
    <property type="evidence" value="ECO:0007669"/>
    <property type="project" value="UniProtKB-SubCell"/>
</dbReference>
<keyword evidence="3 6" id="KW-0812">Transmembrane</keyword>
<evidence type="ECO:0000313" key="9">
    <source>
        <dbReference type="Proteomes" id="UP000265614"/>
    </source>
</evidence>
<gene>
    <name evidence="8" type="ORF">D5H78_04500</name>
</gene>
<dbReference type="AlphaFoldDB" id="A0A3A3Z4X4"/>
<accession>A0A3A3Z4X4</accession>
<reference evidence="8 9" key="1">
    <citation type="submission" date="2018-09" db="EMBL/GenBank/DDBJ databases">
        <title>YIM 75000 draft genome.</title>
        <authorList>
            <person name="Tang S."/>
            <person name="Feng Y."/>
        </authorList>
    </citation>
    <scope>NUCLEOTIDE SEQUENCE [LARGE SCALE GENOMIC DNA]</scope>
    <source>
        <strain evidence="8 9">YIM 75000</strain>
    </source>
</reference>
<dbReference type="OrthoDB" id="3478920at2"/>
<dbReference type="NCBIfam" id="TIGR03954">
    <property type="entry name" value="integ_memb_HG"/>
    <property type="match status" value="1"/>
</dbReference>
<evidence type="ECO:0000313" key="8">
    <source>
        <dbReference type="EMBL" id="RJK98454.1"/>
    </source>
</evidence>
<keyword evidence="4 6" id="KW-1133">Transmembrane helix</keyword>
<evidence type="ECO:0000256" key="6">
    <source>
        <dbReference type="SAM" id="Phobius"/>
    </source>
</evidence>
<dbReference type="Pfam" id="PF12823">
    <property type="entry name" value="DUF3817"/>
    <property type="match status" value="1"/>
</dbReference>
<evidence type="ECO:0000256" key="1">
    <source>
        <dbReference type="ARBA" id="ARBA00004651"/>
    </source>
</evidence>
<feature type="domain" description="DUF3817" evidence="7">
    <location>
        <begin position="6"/>
        <end position="92"/>
    </location>
</feature>
<proteinExistence type="predicted"/>
<sequence length="109" mass="11922">MSNAATRLRYVSVAEAVSFLLLLVATLLKYTGPQDEVGVKVLGPVHGALFVLYVLLALDVWRRRRWSLGRAAVVIGASVLPVAPLWVESRMLREDEAALAAQRREPVAA</sequence>